<dbReference type="GO" id="GO:0004141">
    <property type="term" value="F:dethiobiotin synthase activity"/>
    <property type="evidence" value="ECO:0007669"/>
    <property type="project" value="TreeGrafter"/>
</dbReference>
<comment type="pathway">
    <text evidence="2 9">Cofactor biosynthesis; biotin biosynthesis; 7,8-diaminononanoate from 8-amino-7-oxononanoate (SAM route): step 1/1.</text>
</comment>
<dbReference type="GO" id="GO:0030170">
    <property type="term" value="F:pyridoxal phosphate binding"/>
    <property type="evidence" value="ECO:0007669"/>
    <property type="project" value="UniProtKB-UniRule"/>
</dbReference>
<gene>
    <name evidence="9 10" type="primary">bioA</name>
    <name evidence="10" type="ORF">GWK09_06855</name>
</gene>
<organism evidence="10 11">
    <name type="scientific">Muriicola jejuensis</name>
    <dbReference type="NCBI Taxonomy" id="504488"/>
    <lineage>
        <taxon>Bacteria</taxon>
        <taxon>Pseudomonadati</taxon>
        <taxon>Bacteroidota</taxon>
        <taxon>Flavobacteriia</taxon>
        <taxon>Flavobacteriales</taxon>
        <taxon>Flavobacteriaceae</taxon>
        <taxon>Muriicola</taxon>
    </lineage>
</organism>
<evidence type="ECO:0000256" key="4">
    <source>
        <dbReference type="ARBA" id="ARBA00022679"/>
    </source>
</evidence>
<evidence type="ECO:0000313" key="11">
    <source>
        <dbReference type="Proteomes" id="UP000468443"/>
    </source>
</evidence>
<dbReference type="NCBIfam" id="NF004624">
    <property type="entry name" value="PRK05964.1"/>
    <property type="match status" value="1"/>
</dbReference>
<feature type="modified residue" description="N6-(pyridoxal phosphate)lysine" evidence="9">
    <location>
        <position position="266"/>
    </location>
</feature>
<comment type="cofactor">
    <cofactor evidence="1 9">
        <name>pyridoxal 5'-phosphate</name>
        <dbReference type="ChEBI" id="CHEBI:597326"/>
    </cofactor>
</comment>
<dbReference type="PIRSF" id="PIRSF000521">
    <property type="entry name" value="Transaminase_4ab_Lys_Orn"/>
    <property type="match status" value="1"/>
</dbReference>
<comment type="similarity">
    <text evidence="9">Belongs to the class-III pyridoxal-phosphate-dependent aminotransferase family. BioA subfamily.</text>
</comment>
<comment type="subcellular location">
    <subcellularLocation>
        <location evidence="9">Cytoplasm</location>
    </subcellularLocation>
</comment>
<evidence type="ECO:0000256" key="7">
    <source>
        <dbReference type="ARBA" id="ARBA00022898"/>
    </source>
</evidence>
<feature type="binding site" evidence="9">
    <location>
        <begin position="301"/>
        <end position="302"/>
    </location>
    <ligand>
        <name>pyridoxal 5'-phosphate</name>
        <dbReference type="ChEBI" id="CHEBI:597326"/>
    </ligand>
</feature>
<keyword evidence="5 9" id="KW-0949">S-adenosyl-L-methionine</keyword>
<dbReference type="Gene3D" id="3.90.1150.10">
    <property type="entry name" value="Aspartate Aminotransferase, domain 1"/>
    <property type="match status" value="1"/>
</dbReference>
<reference evidence="10 11" key="1">
    <citation type="submission" date="2020-01" db="EMBL/GenBank/DDBJ databases">
        <title>Muriicola jejuensis KCTC 22299.</title>
        <authorList>
            <person name="Wang G."/>
        </authorList>
    </citation>
    <scope>NUCLEOTIDE SEQUENCE [LARGE SCALE GENOMIC DNA]</scope>
    <source>
        <strain evidence="10 11">KCTC 22299</strain>
    </source>
</reference>
<dbReference type="PANTHER" id="PTHR42684">
    <property type="entry name" value="ADENOSYLMETHIONINE-8-AMINO-7-OXONONANOATE AMINOTRANSFERASE"/>
    <property type="match status" value="1"/>
</dbReference>
<protein>
    <recommendedName>
        <fullName evidence="9">Adenosylmethionine-8-amino-7-oxononanoate aminotransferase</fullName>
        <ecNumber evidence="9">2.6.1.62</ecNumber>
    </recommendedName>
    <alternativeName>
        <fullName evidence="9">7,8-diamino-pelargonic acid aminotransferase</fullName>
        <shortName evidence="9">DAPA AT</shortName>
        <shortName evidence="9">DAPA aminotransferase</shortName>
    </alternativeName>
    <alternativeName>
        <fullName evidence="9">7,8-diaminononanoate synthase</fullName>
        <shortName evidence="9">DANS</shortName>
    </alternativeName>
    <alternativeName>
        <fullName evidence="9">Diaminopelargonic acid synthase</fullName>
    </alternativeName>
</protein>
<evidence type="ECO:0000256" key="9">
    <source>
        <dbReference type="HAMAP-Rule" id="MF_00834"/>
    </source>
</evidence>
<dbReference type="InterPro" id="IPR005815">
    <property type="entry name" value="BioA"/>
</dbReference>
<dbReference type="PANTHER" id="PTHR42684:SF3">
    <property type="entry name" value="ADENOSYLMETHIONINE-8-AMINO-7-OXONONANOATE AMINOTRANSFERASE"/>
    <property type="match status" value="1"/>
</dbReference>
<dbReference type="GO" id="GO:0004015">
    <property type="term" value="F:adenosylmethionine-8-amino-7-oxononanoate transaminase activity"/>
    <property type="evidence" value="ECO:0007669"/>
    <property type="project" value="UniProtKB-UniRule"/>
</dbReference>
<feature type="binding site" evidence="9">
    <location>
        <position position="300"/>
    </location>
    <ligand>
        <name>substrate</name>
    </ligand>
</feature>
<comment type="subunit">
    <text evidence="9">Homodimer.</text>
</comment>
<dbReference type="InterPro" id="IPR015422">
    <property type="entry name" value="PyrdxlP-dep_Trfase_small"/>
</dbReference>
<keyword evidence="4 9" id="KW-0808">Transferase</keyword>
<comment type="function">
    <text evidence="9">Catalyzes the transfer of the alpha-amino group from S-adenosyl-L-methionine (SAM) to 7-keto-8-aminopelargonic acid (KAPA) to form 7,8-diaminopelargonic acid (DAPA). It is the only aminotransferase known to utilize SAM as an amino donor.</text>
</comment>
<feature type="binding site" evidence="9">
    <location>
        <begin position="111"/>
        <end position="112"/>
    </location>
    <ligand>
        <name>pyridoxal 5'-phosphate</name>
        <dbReference type="ChEBI" id="CHEBI:597326"/>
    </ligand>
</feature>
<dbReference type="EC" id="2.6.1.62" evidence="9"/>
<keyword evidence="9" id="KW-0963">Cytoplasm</keyword>
<dbReference type="NCBIfam" id="TIGR00508">
    <property type="entry name" value="bioA"/>
    <property type="match status" value="1"/>
</dbReference>
<dbReference type="EMBL" id="JAABOP010000001">
    <property type="protein sequence ID" value="NER10229.1"/>
    <property type="molecule type" value="Genomic_DNA"/>
</dbReference>
<feature type="binding site" evidence="9">
    <location>
        <position position="266"/>
    </location>
    <ligand>
        <name>substrate</name>
    </ligand>
</feature>
<feature type="binding site" evidence="9">
    <location>
        <position position="389"/>
    </location>
    <ligand>
        <name>substrate</name>
    </ligand>
</feature>
<dbReference type="Proteomes" id="UP000468443">
    <property type="component" value="Unassembled WGS sequence"/>
</dbReference>
<proteinExistence type="inferred from homology"/>
<evidence type="ECO:0000256" key="1">
    <source>
        <dbReference type="ARBA" id="ARBA00001933"/>
    </source>
</evidence>
<comment type="caution">
    <text evidence="9">Lacks conserved residue(s) required for the propagation of feature annotation.</text>
</comment>
<dbReference type="GO" id="GO:0051537">
    <property type="term" value="F:2 iron, 2 sulfur cluster binding"/>
    <property type="evidence" value="ECO:0007669"/>
    <property type="project" value="UniProtKB-KW"/>
</dbReference>
<keyword evidence="11" id="KW-1185">Reference proteome</keyword>
<evidence type="ECO:0000313" key="10">
    <source>
        <dbReference type="EMBL" id="NER10229.1"/>
    </source>
</evidence>
<dbReference type="Gene3D" id="3.40.640.10">
    <property type="entry name" value="Type I PLP-dependent aspartate aminotransferase-like (Major domain)"/>
    <property type="match status" value="1"/>
</dbReference>
<dbReference type="InterPro" id="IPR015424">
    <property type="entry name" value="PyrdxlP-dep_Trfase"/>
</dbReference>
<keyword evidence="6 9" id="KW-0093">Biotin biosynthesis</keyword>
<evidence type="ECO:0000256" key="2">
    <source>
        <dbReference type="ARBA" id="ARBA00005063"/>
    </source>
</evidence>
<dbReference type="HAMAP" id="MF_00834">
    <property type="entry name" value="BioA"/>
    <property type="match status" value="1"/>
</dbReference>
<dbReference type="UniPathway" id="UPA00078">
    <property type="reaction ID" value="UER00160"/>
</dbReference>
<dbReference type="GO" id="GO:0005737">
    <property type="term" value="C:cytoplasm"/>
    <property type="evidence" value="ECO:0007669"/>
    <property type="project" value="UniProtKB-SubCell"/>
</dbReference>
<dbReference type="SUPFAM" id="SSF53383">
    <property type="entry name" value="PLP-dependent transferases"/>
    <property type="match status" value="1"/>
</dbReference>
<evidence type="ECO:0000256" key="8">
    <source>
        <dbReference type="ARBA" id="ARBA00048449"/>
    </source>
</evidence>
<feature type="binding site" evidence="9">
    <location>
        <position position="51"/>
    </location>
    <ligand>
        <name>substrate</name>
    </ligand>
</feature>
<sequence length="426" mass="48169">MEKLTTRDRKHLWHPLTQHKTHGHMLGITKAEGAVLTDEDGRAYIDAIASWYTAMYGHCHPKITGAVTDQMHKLDQVVFSGFTHEPAIALSEALMAVLPYNQEKLFFSDNGSTATEIGIKMALQYFHNLGEKRNVMLAFEEGFHGDTFGAMSVSGLSAYNGPFEEHFIQVERIPVPDEDTIEEVLQHLEKRLQKKDVAGFIYEPLVQGAAAMKMHRPEHLCRILRLMKMFGVITIADEVMTGFGKTGTLFASDQLTIKPDIICLSKALTAGLLPMAITSCSRKIYDAFYDDTLQKGFFHGHTYTANPLACRAALAALQLLLSGEMQENINRIIRRHQEFDKRIKEHPRVASTRQTGVIYALDLAVQTARYGSLRDRLYSYFMEEGVFLRPLGNTIYLLPPYVISDAQLDKVYEVVWKGLDMDFEKE</sequence>
<comment type="catalytic activity">
    <reaction evidence="8 9">
        <text>(8S)-8-amino-7-oxononanoate + S-adenosyl-L-methionine = S-adenosyl-4-methylsulfanyl-2-oxobutanoate + (7R,8S)-7,8-diammoniononanoate</text>
        <dbReference type="Rhea" id="RHEA:16861"/>
        <dbReference type="ChEBI" id="CHEBI:16490"/>
        <dbReference type="ChEBI" id="CHEBI:59789"/>
        <dbReference type="ChEBI" id="CHEBI:149468"/>
        <dbReference type="ChEBI" id="CHEBI:149469"/>
        <dbReference type="EC" id="2.6.1.62"/>
    </reaction>
</comment>
<keyword evidence="7 9" id="KW-0663">Pyridoxal phosphate</keyword>
<dbReference type="CDD" id="cd00610">
    <property type="entry name" value="OAT_like"/>
    <property type="match status" value="1"/>
</dbReference>
<keyword evidence="3 9" id="KW-0032">Aminotransferase</keyword>
<evidence type="ECO:0000256" key="6">
    <source>
        <dbReference type="ARBA" id="ARBA00022756"/>
    </source>
</evidence>
<evidence type="ECO:0000256" key="3">
    <source>
        <dbReference type="ARBA" id="ARBA00022576"/>
    </source>
</evidence>
<comment type="caution">
    <text evidence="10">The sequence shown here is derived from an EMBL/GenBank/DDBJ whole genome shotgun (WGS) entry which is preliminary data.</text>
</comment>
<dbReference type="Pfam" id="PF00202">
    <property type="entry name" value="Aminotran_3"/>
    <property type="match status" value="1"/>
</dbReference>
<evidence type="ECO:0000256" key="5">
    <source>
        <dbReference type="ARBA" id="ARBA00022691"/>
    </source>
</evidence>
<feature type="site" description="Participates in the substrate recognition with KAPA and in a stacking interaction with the adenine ring of SAM" evidence="9">
    <location>
        <position position="16"/>
    </location>
</feature>
<dbReference type="InterPro" id="IPR005814">
    <property type="entry name" value="Aminotrans_3"/>
</dbReference>
<dbReference type="GO" id="GO:0009102">
    <property type="term" value="P:biotin biosynthetic process"/>
    <property type="evidence" value="ECO:0007669"/>
    <property type="project" value="UniProtKB-UniRule"/>
</dbReference>
<dbReference type="RefSeq" id="WP_163692246.1">
    <property type="nucleotide sequence ID" value="NZ_FXTW01000001.1"/>
</dbReference>
<dbReference type="AlphaFoldDB" id="A0A6P0UEB4"/>
<name>A0A6P0UEB4_9FLAO</name>
<dbReference type="InterPro" id="IPR015421">
    <property type="entry name" value="PyrdxlP-dep_Trfase_major"/>
</dbReference>
<feature type="binding site" evidence="9">
    <location>
        <position position="237"/>
    </location>
    <ligand>
        <name>pyridoxal 5'-phosphate</name>
        <dbReference type="ChEBI" id="CHEBI:597326"/>
    </ligand>
</feature>
<accession>A0A6P0UEB4</accession>